<reference evidence="1" key="2">
    <citation type="journal article" date="2022" name="New Phytol.">
        <title>Evolutionary transition to the ectomycorrhizal habit in the genomes of a hyperdiverse lineage of mushroom-forming fungi.</title>
        <authorList>
            <person name="Looney B."/>
            <person name="Miyauchi S."/>
            <person name="Morin E."/>
            <person name="Drula E."/>
            <person name="Courty P.E."/>
            <person name="Kohler A."/>
            <person name="Kuo A."/>
            <person name="LaButti K."/>
            <person name="Pangilinan J."/>
            <person name="Lipzen A."/>
            <person name="Riley R."/>
            <person name="Andreopoulos W."/>
            <person name="He G."/>
            <person name="Johnson J."/>
            <person name="Nolan M."/>
            <person name="Tritt A."/>
            <person name="Barry K.W."/>
            <person name="Grigoriev I.V."/>
            <person name="Nagy L.G."/>
            <person name="Hibbett D."/>
            <person name="Henrissat B."/>
            <person name="Matheny P.B."/>
            <person name="Labbe J."/>
            <person name="Martin F.M."/>
        </authorList>
    </citation>
    <scope>NUCLEOTIDE SEQUENCE</scope>
    <source>
        <strain evidence="1">EC-137</strain>
    </source>
</reference>
<organism evidence="1 2">
    <name type="scientific">Vararia minispora EC-137</name>
    <dbReference type="NCBI Taxonomy" id="1314806"/>
    <lineage>
        <taxon>Eukaryota</taxon>
        <taxon>Fungi</taxon>
        <taxon>Dikarya</taxon>
        <taxon>Basidiomycota</taxon>
        <taxon>Agaricomycotina</taxon>
        <taxon>Agaricomycetes</taxon>
        <taxon>Russulales</taxon>
        <taxon>Lachnocladiaceae</taxon>
        <taxon>Vararia</taxon>
    </lineage>
</organism>
<feature type="non-terminal residue" evidence="1">
    <location>
        <position position="1"/>
    </location>
</feature>
<reference evidence="1" key="1">
    <citation type="submission" date="2021-02" db="EMBL/GenBank/DDBJ databases">
        <authorList>
            <consortium name="DOE Joint Genome Institute"/>
            <person name="Ahrendt S."/>
            <person name="Looney B.P."/>
            <person name="Miyauchi S."/>
            <person name="Morin E."/>
            <person name="Drula E."/>
            <person name="Courty P.E."/>
            <person name="Chicoki N."/>
            <person name="Fauchery L."/>
            <person name="Kohler A."/>
            <person name="Kuo A."/>
            <person name="Labutti K."/>
            <person name="Pangilinan J."/>
            <person name="Lipzen A."/>
            <person name="Riley R."/>
            <person name="Andreopoulos W."/>
            <person name="He G."/>
            <person name="Johnson J."/>
            <person name="Barry K.W."/>
            <person name="Grigoriev I.V."/>
            <person name="Nagy L."/>
            <person name="Hibbett D."/>
            <person name="Henrissat B."/>
            <person name="Matheny P.B."/>
            <person name="Labbe J."/>
            <person name="Martin F."/>
        </authorList>
    </citation>
    <scope>NUCLEOTIDE SEQUENCE</scope>
    <source>
        <strain evidence="1">EC-137</strain>
    </source>
</reference>
<comment type="caution">
    <text evidence="1">The sequence shown here is derived from an EMBL/GenBank/DDBJ whole genome shotgun (WGS) entry which is preliminary data.</text>
</comment>
<name>A0ACB8Q8K4_9AGAM</name>
<evidence type="ECO:0000313" key="2">
    <source>
        <dbReference type="Proteomes" id="UP000814128"/>
    </source>
</evidence>
<evidence type="ECO:0000313" key="1">
    <source>
        <dbReference type="EMBL" id="KAI0028134.1"/>
    </source>
</evidence>
<dbReference type="EMBL" id="MU273789">
    <property type="protein sequence ID" value="KAI0028134.1"/>
    <property type="molecule type" value="Genomic_DNA"/>
</dbReference>
<proteinExistence type="predicted"/>
<sequence length="232" mass="24639">FALVVGIDNYRSSKVANLRKAVSDAQSVVDLLLEMQVPDTNISVLLNDQATADSIIQQLNRLRDDPRIPPGAPILFYFAGHSAIDSQSMPPTWCTYDDGGHGIRALVPHDGGFRDDASSPDGPLLTFPLLSSVLMDVSQKKGDNITIILDVSHAGPDGPGMDEMITSIPRRCIAGAPYVLLAGCGHGEAAMEGKTGGLFTQALISVLRSGSGDAGNTLTYRDLVRRLPTLAK</sequence>
<protein>
    <submittedName>
        <fullName evidence="1">Uncharacterized protein</fullName>
    </submittedName>
</protein>
<dbReference type="Proteomes" id="UP000814128">
    <property type="component" value="Unassembled WGS sequence"/>
</dbReference>
<accession>A0ACB8Q8K4</accession>
<gene>
    <name evidence="1" type="ORF">K488DRAFT_59460</name>
</gene>
<keyword evidence="2" id="KW-1185">Reference proteome</keyword>